<dbReference type="PANTHER" id="PTHR40765">
    <property type="entry name" value="ESX-2 SECRETION SYSTEM ATPASE ECCB2"/>
    <property type="match status" value="1"/>
</dbReference>
<dbReference type="STRING" id="1778.A9W97_01800"/>
<dbReference type="GO" id="GO:0005524">
    <property type="term" value="F:ATP binding"/>
    <property type="evidence" value="ECO:0007669"/>
    <property type="project" value="UniProtKB-KW"/>
</dbReference>
<evidence type="ECO:0000256" key="5">
    <source>
        <dbReference type="ARBA" id="ARBA00022741"/>
    </source>
</evidence>
<evidence type="ECO:0000313" key="11">
    <source>
        <dbReference type="EMBL" id="KQH79213.1"/>
    </source>
</evidence>
<keyword evidence="8 10" id="KW-1133">Transmembrane helix</keyword>
<evidence type="ECO:0000256" key="8">
    <source>
        <dbReference type="ARBA" id="ARBA00022989"/>
    </source>
</evidence>
<proteinExistence type="inferred from homology"/>
<evidence type="ECO:0000256" key="9">
    <source>
        <dbReference type="ARBA" id="ARBA00023136"/>
    </source>
</evidence>
<organism evidence="11 12">
    <name type="scientific">Mycobacterium gordonae</name>
    <dbReference type="NCBI Taxonomy" id="1778"/>
    <lineage>
        <taxon>Bacteria</taxon>
        <taxon>Bacillati</taxon>
        <taxon>Actinomycetota</taxon>
        <taxon>Actinomycetes</taxon>
        <taxon>Mycobacteriales</taxon>
        <taxon>Mycobacteriaceae</taxon>
        <taxon>Mycobacterium</taxon>
    </lineage>
</organism>
<dbReference type="InterPro" id="IPR044857">
    <property type="entry name" value="T7SS_EccB_R1"/>
</dbReference>
<keyword evidence="3" id="KW-1003">Cell membrane</keyword>
<keyword evidence="4 10" id="KW-0812">Transmembrane</keyword>
<dbReference type="Proteomes" id="UP000051677">
    <property type="component" value="Unassembled WGS sequence"/>
</dbReference>
<comment type="subcellular location">
    <subcellularLocation>
        <location evidence="1">Cell membrane</location>
        <topology evidence="1">Single-pass membrane protein</topology>
    </subcellularLocation>
</comment>
<keyword evidence="6" id="KW-0378">Hydrolase</keyword>
<evidence type="ECO:0000256" key="4">
    <source>
        <dbReference type="ARBA" id="ARBA00022692"/>
    </source>
</evidence>
<evidence type="ECO:0000256" key="7">
    <source>
        <dbReference type="ARBA" id="ARBA00022840"/>
    </source>
</evidence>
<gene>
    <name evidence="11" type="ORF">AO501_14170</name>
</gene>
<evidence type="ECO:0000256" key="2">
    <source>
        <dbReference type="ARBA" id="ARBA00008149"/>
    </source>
</evidence>
<evidence type="ECO:0000313" key="12">
    <source>
        <dbReference type="Proteomes" id="UP000051677"/>
    </source>
</evidence>
<dbReference type="Gene3D" id="3.30.2390.20">
    <property type="entry name" value="Type VII secretion system EccB, repeat 1 domain"/>
    <property type="match status" value="1"/>
</dbReference>
<dbReference type="GO" id="GO:0005576">
    <property type="term" value="C:extracellular region"/>
    <property type="evidence" value="ECO:0007669"/>
    <property type="project" value="TreeGrafter"/>
</dbReference>
<dbReference type="PANTHER" id="PTHR40765:SF2">
    <property type="entry name" value="ESX-2 SECRETION SYSTEM ATPASE ECCB2"/>
    <property type="match status" value="1"/>
</dbReference>
<comment type="similarity">
    <text evidence="2">Belongs to the EccB family.</text>
</comment>
<keyword evidence="5" id="KW-0547">Nucleotide-binding</keyword>
<sequence length="502" mass="52170">MPAQVTTRAQVNGYRFLIRRLEHALIRADSRMIHDPMRGQIRSLLVGLVIAILITGAAGVLAFFKPSPNIGNAQILLSTSNGGLYVRIGDRLHPVLNLASARLITGKPDAPKSVSDKWLNQLPRGPMVGIIGAPNSIHAGADMRTSVWTACDSVTTPDVAKSVGVASVQTTVIAGDLTLNEDIGKASPAQMLLVRSGDTSYLIYGGVRAVIDPNDSVVLNALHLQNAQTRPISGALLNAFPLVPPIRAVTIPGAGTAIPGLPAGFPVGSIVKTVDSRGEQLYVVLPDGLQPVSSAAADIIRYSNPGEASSQGAREVAPSVISRVPLVHSLAIDHYPAVSPQIVNTEPDRVVCMTWDRSNSAAQAAVGLLVGHRLPIPDGAQPVGLATGDGNGPGVDSVYVKPGSGEYVQATGGEADSRALGQLFYVSDAGVRYHIKDLPTAGALGVTGVHDPRVDADVPQLAPWPVVSLLPAGPELSQEAALVAHDGMGADPRGLKVEPPKS</sequence>
<evidence type="ECO:0000256" key="6">
    <source>
        <dbReference type="ARBA" id="ARBA00022801"/>
    </source>
</evidence>
<dbReference type="Pfam" id="PF05108">
    <property type="entry name" value="T7SS_ESX1_EccB"/>
    <property type="match status" value="1"/>
</dbReference>
<dbReference type="AlphaFoldDB" id="A0A0Q2QH94"/>
<dbReference type="GO" id="GO:0005886">
    <property type="term" value="C:plasma membrane"/>
    <property type="evidence" value="ECO:0007669"/>
    <property type="project" value="UniProtKB-SubCell"/>
</dbReference>
<feature type="transmembrane region" description="Helical" evidence="10">
    <location>
        <begin position="41"/>
        <end position="64"/>
    </location>
</feature>
<dbReference type="InterPro" id="IPR042485">
    <property type="entry name" value="T7SS_EccB_R3"/>
</dbReference>
<keyword evidence="7" id="KW-0067">ATP-binding</keyword>
<dbReference type="EMBL" id="LKTM01000112">
    <property type="protein sequence ID" value="KQH79213.1"/>
    <property type="molecule type" value="Genomic_DNA"/>
</dbReference>
<evidence type="ECO:0000256" key="10">
    <source>
        <dbReference type="SAM" id="Phobius"/>
    </source>
</evidence>
<evidence type="ECO:0000256" key="3">
    <source>
        <dbReference type="ARBA" id="ARBA00022475"/>
    </source>
</evidence>
<evidence type="ECO:0000256" key="1">
    <source>
        <dbReference type="ARBA" id="ARBA00004162"/>
    </source>
</evidence>
<protein>
    <submittedName>
        <fullName evidence="11">Type VII secretion protein EccB</fullName>
    </submittedName>
</protein>
<dbReference type="GO" id="GO:0016787">
    <property type="term" value="F:hydrolase activity"/>
    <property type="evidence" value="ECO:0007669"/>
    <property type="project" value="UniProtKB-KW"/>
</dbReference>
<keyword evidence="9 10" id="KW-0472">Membrane</keyword>
<dbReference type="InterPro" id="IPR007795">
    <property type="entry name" value="T7SS_EccB"/>
</dbReference>
<accession>A0A0Q2QH94</accession>
<dbReference type="OrthoDB" id="3847604at2"/>
<comment type="caution">
    <text evidence="11">The sequence shown here is derived from an EMBL/GenBank/DDBJ whole genome shotgun (WGS) entry which is preliminary data.</text>
</comment>
<dbReference type="Gene3D" id="2.40.50.910">
    <property type="entry name" value="Type VII secretion system EccB, repeat 3 domain"/>
    <property type="match status" value="1"/>
</dbReference>
<dbReference type="NCBIfam" id="TIGR03919">
    <property type="entry name" value="T7SS_EccB"/>
    <property type="match status" value="1"/>
</dbReference>
<reference evidence="11 12" key="1">
    <citation type="submission" date="2015-10" db="EMBL/GenBank/DDBJ databases">
        <title>Mycobacterium gordonae draft genome assembly.</title>
        <authorList>
            <person name="Ustinova V."/>
            <person name="Smirnova T."/>
            <person name="Blagodatskikh K."/>
            <person name="Varlamov D."/>
            <person name="Larionova E."/>
            <person name="Chernousova L."/>
        </authorList>
    </citation>
    <scope>NUCLEOTIDE SEQUENCE [LARGE SCALE GENOMIC DNA]</scope>
    <source>
        <strain evidence="11 12">CTRI 14-8773</strain>
    </source>
</reference>
<name>A0A0Q2QH94_MYCGO</name>